<keyword evidence="6" id="KW-1133">Transmembrane helix</keyword>
<evidence type="ECO:0000256" key="5">
    <source>
        <dbReference type="SAM" id="MobiDB-lite"/>
    </source>
</evidence>
<evidence type="ECO:0000256" key="2">
    <source>
        <dbReference type="ARBA" id="ARBA00023170"/>
    </source>
</evidence>
<feature type="region of interest" description="Disordered" evidence="5">
    <location>
        <begin position="1139"/>
        <end position="1163"/>
    </location>
</feature>
<organism evidence="7">
    <name type="scientific">Echinostoma caproni</name>
    <dbReference type="NCBI Taxonomy" id="27848"/>
    <lineage>
        <taxon>Eukaryota</taxon>
        <taxon>Metazoa</taxon>
        <taxon>Spiralia</taxon>
        <taxon>Lophotrochozoa</taxon>
        <taxon>Platyhelminthes</taxon>
        <taxon>Trematoda</taxon>
        <taxon>Digenea</taxon>
        <taxon>Plagiorchiida</taxon>
        <taxon>Echinostomata</taxon>
        <taxon>Echinostomatoidea</taxon>
        <taxon>Echinostomatidae</taxon>
        <taxon>Echinostoma</taxon>
    </lineage>
</organism>
<evidence type="ECO:0000256" key="1">
    <source>
        <dbReference type="ARBA" id="ARBA00023040"/>
    </source>
</evidence>
<feature type="region of interest" description="Disordered" evidence="5">
    <location>
        <begin position="1088"/>
        <end position="1108"/>
    </location>
</feature>
<feature type="transmembrane region" description="Helical" evidence="6">
    <location>
        <begin position="696"/>
        <end position="715"/>
    </location>
</feature>
<accession>A0A183AID3</accession>
<feature type="region of interest" description="Disordered" evidence="5">
    <location>
        <begin position="860"/>
        <end position="920"/>
    </location>
</feature>
<proteinExistence type="predicted"/>
<dbReference type="WBParaSite" id="ECPE_0000673101-mRNA-1">
    <property type="protein sequence ID" value="ECPE_0000673101-mRNA-1"/>
    <property type="gene ID" value="ECPE_0000673101"/>
</dbReference>
<feature type="compositionally biased region" description="Polar residues" evidence="5">
    <location>
        <begin position="943"/>
        <end position="959"/>
    </location>
</feature>
<feature type="compositionally biased region" description="Basic residues" evidence="5">
    <location>
        <begin position="981"/>
        <end position="993"/>
    </location>
</feature>
<evidence type="ECO:0000256" key="3">
    <source>
        <dbReference type="ARBA" id="ARBA00023180"/>
    </source>
</evidence>
<keyword evidence="3" id="KW-0325">Glycoprotein</keyword>
<dbReference type="InterPro" id="IPR028082">
    <property type="entry name" value="Peripla_BP_I"/>
</dbReference>
<evidence type="ECO:0000256" key="6">
    <source>
        <dbReference type="SAM" id="Phobius"/>
    </source>
</evidence>
<dbReference type="Gene3D" id="3.40.50.2300">
    <property type="match status" value="2"/>
</dbReference>
<dbReference type="GO" id="GO:0007214">
    <property type="term" value="P:gamma-aminobutyric acid signaling pathway"/>
    <property type="evidence" value="ECO:0007669"/>
    <property type="project" value="TreeGrafter"/>
</dbReference>
<feature type="compositionally biased region" description="Polar residues" evidence="5">
    <location>
        <begin position="1285"/>
        <end position="1301"/>
    </location>
</feature>
<keyword evidence="4" id="KW-0807">Transducer</keyword>
<name>A0A183AID3_9TREM</name>
<dbReference type="SUPFAM" id="SSF53822">
    <property type="entry name" value="Periplasmic binding protein-like I"/>
    <property type="match status" value="1"/>
</dbReference>
<dbReference type="PANTHER" id="PTHR10519:SF20">
    <property type="entry name" value="G-PROTEIN COUPLED RECEPTOR 156-RELATED"/>
    <property type="match status" value="1"/>
</dbReference>
<feature type="region of interest" description="Disordered" evidence="5">
    <location>
        <begin position="1285"/>
        <end position="1314"/>
    </location>
</feature>
<feature type="compositionally biased region" description="Pro residues" evidence="5">
    <location>
        <begin position="1350"/>
        <end position="1366"/>
    </location>
</feature>
<feature type="region of interest" description="Disordered" evidence="5">
    <location>
        <begin position="938"/>
        <end position="993"/>
    </location>
</feature>
<dbReference type="InterPro" id="IPR002455">
    <property type="entry name" value="GPCR3_GABA-B"/>
</dbReference>
<evidence type="ECO:0000313" key="7">
    <source>
        <dbReference type="WBParaSite" id="ECPE_0000673101-mRNA-1"/>
    </source>
</evidence>
<protein>
    <submittedName>
        <fullName evidence="7">Guanylate cyclase</fullName>
    </submittedName>
</protein>
<feature type="compositionally biased region" description="Polar residues" evidence="5">
    <location>
        <begin position="860"/>
        <end position="871"/>
    </location>
</feature>
<dbReference type="PANTHER" id="PTHR10519">
    <property type="entry name" value="GABA-B RECEPTOR"/>
    <property type="match status" value="1"/>
</dbReference>
<keyword evidence="2" id="KW-0675">Receptor</keyword>
<feature type="region of interest" description="Disordered" evidence="5">
    <location>
        <begin position="1328"/>
        <end position="1384"/>
    </location>
</feature>
<dbReference type="GO" id="GO:0038039">
    <property type="term" value="C:G protein-coupled receptor heterodimeric complex"/>
    <property type="evidence" value="ECO:0007669"/>
    <property type="project" value="TreeGrafter"/>
</dbReference>
<keyword evidence="6" id="KW-0812">Transmembrane</keyword>
<reference evidence="7" key="1">
    <citation type="submission" date="2016-06" db="UniProtKB">
        <authorList>
            <consortium name="WormBaseParasite"/>
        </authorList>
    </citation>
    <scope>IDENTIFICATION</scope>
</reference>
<dbReference type="GO" id="GO:0004965">
    <property type="term" value="F:G protein-coupled GABA receptor activity"/>
    <property type="evidence" value="ECO:0007669"/>
    <property type="project" value="InterPro"/>
</dbReference>
<feature type="compositionally biased region" description="Low complexity" evidence="5">
    <location>
        <begin position="894"/>
        <end position="908"/>
    </location>
</feature>
<keyword evidence="1" id="KW-0297">G-protein coupled receptor</keyword>
<evidence type="ECO:0000256" key="4">
    <source>
        <dbReference type="ARBA" id="ARBA00023224"/>
    </source>
</evidence>
<sequence length="1384" mass="153362">LNTFLLSWYPNGFTLPSTLPNLWLPDCDLTVAGGNGSTVQFVTHSWLPPDSQFTSPRRSDTFGPYCRFESHQATKLAWAKLQTAVPLLHQLISHMRLSQSEYDELLSSALDLNRVPNQELTSGYYDLACRWVRLHRSRWQEWATGWDEKQNLTVAGLFTFYGKWVIPNLDQIALEAIDFVNRDSAYFGNTEYSLTMIIRNLTCVQDIVLNDYFDLVMSSAGKRLIGVIVVSNPRIAPHTFAFSLSHIEDFTAPLCNGINQLIRCFLARLWLLFLLQAFSPNTGNPTCETTIEYFGFKSRQQPCLILIRFFRHWNWRRVALFRKDNHFFDPRVFQVNGVDVIADFEMIESQLNFGLVKQGLEKMSEHNSRIFIVEYFARGTALVLCAAFRLGFYFDAGYVWFLNPWLSKDWWKSPDILPTQCTLAEMANITSWTFTLEHQVMRTVVYPNVREPEPDSRTVNRVARHNIDDPAHVTEAPTEADNQIYQSMESVDILEDHNYAVYTWESVIVLAKALVHLLRENPSSMSVFETVQIAEAYQRIVASTDISYTSSPDTFLSSREKSGADVTPELSAALNGNDPPVQVSSRLRFNGQNERAADFWILKQHRGPVTASIIRWSVIPPSASFSSQSNGSMSPDFGSERDEVPALMGEVLLEPVNWGRNNGPPGDGSQTEEHCTFLFISQLFGVSCSTATTICAIGMVVLLALPLFTLFIIYYRRKLKEAERLIRKPYEDLCEELVDIDWQQRPESMERIVTMLRMNPECVRPFLTDEPPKLKITISELPFQPGAGACIMSEHALASDGPASNNPPSSMAVVENLSNNHVTNVRGFHSTTGSLAGLGRSSLAYCSTDSFSETTTAATRLMSSEGHQQPTGRRRHKTAEGSVGLVRSHFLRRGTTSSSSGGHTCQGSEASSDDRSHGDLNQTKSAAALFTLSPLLPHGWAGSQPSPTRPAESTGQGATRISGCVGGGARRGAMPIGSSIKHTHREPHPSPRHMLLRKPGSLDDDELMELTPKPPKETDINCAHDLPDLVKSPSSTLIRHQDAITAALTNGPMNDTAASLLSSSKELTKQPNGMVSSTLRSLSAEYLSSDPERKQASSECTKSAPEGRTSAYVRNVPMKAVAEVDQQRLTDHRPKIVSTKHSDLISGRGSDGHPWGTNPPIGSRSVVDNASHLLRSMIRAIWRNSNTNKSNQTRLQGTTLRTTKSSTSCRALGAQDLSCTSQSNPDVEASNVSTSCPPLLMPQFSFLNSHVTDRSDGTSYPRASAHMPPVSAPPVQRSFFIHNQPQPKNNSLGNFSLTDRYSTPPLHTGTRTSLNSLSQSTVVFSPNMQVSEPCPSPTVFTKHSDQTYPTLPPSSPPAPSLTNPPEPPRETSSKTASPDPFYLV</sequence>
<keyword evidence="6" id="KW-0472">Membrane</keyword>